<comment type="caution">
    <text evidence="1">The sequence shown here is derived from an EMBL/GenBank/DDBJ whole genome shotgun (WGS) entry which is preliminary data.</text>
</comment>
<reference evidence="2" key="1">
    <citation type="journal article" date="2019" name="Int. J. Syst. Evol. Microbiol.">
        <title>The Global Catalogue of Microorganisms (GCM) 10K type strain sequencing project: providing services to taxonomists for standard genome sequencing and annotation.</title>
        <authorList>
            <consortium name="The Broad Institute Genomics Platform"/>
            <consortium name="The Broad Institute Genome Sequencing Center for Infectious Disease"/>
            <person name="Wu L."/>
            <person name="Ma J."/>
        </authorList>
    </citation>
    <scope>NUCLEOTIDE SEQUENCE [LARGE SCALE GENOMIC DNA]</scope>
    <source>
        <strain evidence="2">CGMCC 4.7367</strain>
    </source>
</reference>
<protein>
    <recommendedName>
        <fullName evidence="3">Luciferase-like monooxygenase</fullName>
    </recommendedName>
</protein>
<keyword evidence="2" id="KW-1185">Reference proteome</keyword>
<name>A0ABQ3M3K6_9PSEU</name>
<evidence type="ECO:0008006" key="3">
    <source>
        <dbReference type="Google" id="ProtNLM"/>
    </source>
</evidence>
<organism evidence="1 2">
    <name type="scientific">Lentzea cavernae</name>
    <dbReference type="NCBI Taxonomy" id="2020703"/>
    <lineage>
        <taxon>Bacteria</taxon>
        <taxon>Bacillati</taxon>
        <taxon>Actinomycetota</taxon>
        <taxon>Actinomycetes</taxon>
        <taxon>Pseudonocardiales</taxon>
        <taxon>Pseudonocardiaceae</taxon>
        <taxon>Lentzea</taxon>
    </lineage>
</organism>
<gene>
    <name evidence="1" type="ORF">GCM10017774_09560</name>
</gene>
<dbReference type="RefSeq" id="WP_191296163.1">
    <property type="nucleotide sequence ID" value="NZ_BNAR01000001.1"/>
</dbReference>
<sequence length="80" mass="8427">MDTGTVQVGVFTAGDLDPAGIVAPAVAAGLDVFAVGEHHDPPCNSPLRWPTSRFGRACGSPPPRGEFGNVQFHGVHYEER</sequence>
<evidence type="ECO:0000313" key="1">
    <source>
        <dbReference type="EMBL" id="GHH30922.1"/>
    </source>
</evidence>
<accession>A0ABQ3M3K6</accession>
<evidence type="ECO:0000313" key="2">
    <source>
        <dbReference type="Proteomes" id="UP000605568"/>
    </source>
</evidence>
<proteinExistence type="predicted"/>
<dbReference type="EMBL" id="BNAR01000001">
    <property type="protein sequence ID" value="GHH30922.1"/>
    <property type="molecule type" value="Genomic_DNA"/>
</dbReference>
<dbReference type="Proteomes" id="UP000605568">
    <property type="component" value="Unassembled WGS sequence"/>
</dbReference>